<keyword evidence="4" id="KW-1185">Reference proteome</keyword>
<evidence type="ECO:0000313" key="2">
    <source>
        <dbReference type="EMBL" id="KRN14521.1"/>
    </source>
</evidence>
<dbReference type="EMBL" id="AYZO01000002">
    <property type="protein sequence ID" value="KRN14521.1"/>
    <property type="molecule type" value="Genomic_DNA"/>
</dbReference>
<sequence>MKQEQQFTKSHRYLDAGNYPYGDTIHRTSKALRKNGLGFIQFYNGYIVGGYYAGKMTRQSNELVFRQGDGTVTRYIKG</sequence>
<dbReference type="STRING" id="1423751.FC38_GL000604"/>
<reference evidence="2 4" key="2">
    <citation type="journal article" date="2015" name="Genome Announc.">
        <title>Expanding the biotechnology potential of lactobacilli through comparative genomics of 213 strains and associated genera.</title>
        <authorList>
            <person name="Sun Z."/>
            <person name="Harris H.M."/>
            <person name="McCann A."/>
            <person name="Guo C."/>
            <person name="Argimon S."/>
            <person name="Zhang W."/>
            <person name="Yang X."/>
            <person name="Jeffery I.B."/>
            <person name="Cooney J.C."/>
            <person name="Kagawa T.F."/>
            <person name="Liu W."/>
            <person name="Song Y."/>
            <person name="Salvetti E."/>
            <person name="Wrobel A."/>
            <person name="Rasinkangas P."/>
            <person name="Parkhill J."/>
            <person name="Rea M.C."/>
            <person name="O'Sullivan O."/>
            <person name="Ritari J."/>
            <person name="Douillard F.P."/>
            <person name="Paul Ross R."/>
            <person name="Yang R."/>
            <person name="Briner A.E."/>
            <person name="Felis G.E."/>
            <person name="de Vos W.M."/>
            <person name="Barrangou R."/>
            <person name="Klaenhammer T.R."/>
            <person name="Caufield P.W."/>
            <person name="Cui Y."/>
            <person name="Zhang H."/>
            <person name="O'Toole P.W."/>
        </authorList>
    </citation>
    <scope>NUCLEOTIDE SEQUENCE [LARGE SCALE GENOMIC DNA]</scope>
    <source>
        <strain evidence="2 4">DSM 23908</strain>
    </source>
</reference>
<dbReference type="EMBL" id="CAKC01000093">
    <property type="protein sequence ID" value="CCI87882.1"/>
    <property type="molecule type" value="Genomic_DNA"/>
</dbReference>
<organism evidence="1 3">
    <name type="scientific">Lactobacillus gigeriorum DSM 23908 = CRBIP 24.85</name>
    <dbReference type="NCBI Taxonomy" id="1423751"/>
    <lineage>
        <taxon>Bacteria</taxon>
        <taxon>Bacillati</taxon>
        <taxon>Bacillota</taxon>
        <taxon>Bacilli</taxon>
        <taxon>Lactobacillales</taxon>
        <taxon>Lactobacillaceae</taxon>
        <taxon>Lactobacillus</taxon>
    </lineage>
</organism>
<gene>
    <name evidence="1" type="ORF">BN52_00955</name>
    <name evidence="2" type="ORF">FC38_GL000604</name>
</gene>
<evidence type="ECO:0000313" key="4">
    <source>
        <dbReference type="Proteomes" id="UP000051521"/>
    </source>
</evidence>
<dbReference type="Proteomes" id="UP000051521">
    <property type="component" value="Unassembled WGS sequence"/>
</dbReference>
<reference evidence="1 3" key="1">
    <citation type="submission" date="2012-06" db="EMBL/GenBank/DDBJ databases">
        <title>Draft genome sequence of Lactobacillus gigeriorum CRBIP 24.85T, isolated from chicken crop.</title>
        <authorList>
            <person name="Cousin S."/>
            <person name="Ma L."/>
            <person name="Creno S."/>
            <person name="Clermont D."/>
            <person name="Loux V."/>
            <person name="Bizet C."/>
            <person name="Bouchier C."/>
        </authorList>
    </citation>
    <scope>NUCLEOTIDE SEQUENCE [LARGE SCALE GENOMIC DNA]</scope>
    <source>
        <strain evidence="3">CRBIP 24.85T</strain>
        <strain evidence="1">Type strain: CRBIP 24.85</strain>
    </source>
</reference>
<dbReference type="Proteomes" id="UP000009326">
    <property type="component" value="Unassembled WGS sequence"/>
</dbReference>
<dbReference type="RefSeq" id="WP_008474230.1">
    <property type="nucleotide sequence ID" value="NZ_AYZO01000002.1"/>
</dbReference>
<proteinExistence type="predicted"/>
<comment type="caution">
    <text evidence="1">The sequence shown here is derived from an EMBL/GenBank/DDBJ whole genome shotgun (WGS) entry which is preliminary data.</text>
</comment>
<protein>
    <submittedName>
        <fullName evidence="1">Uncharacterized protein</fullName>
    </submittedName>
</protein>
<evidence type="ECO:0000313" key="1">
    <source>
        <dbReference type="EMBL" id="CCI87882.1"/>
    </source>
</evidence>
<dbReference type="AlphaFoldDB" id="I7J3P0"/>
<dbReference type="PATRIC" id="fig|1423751.3.peg.627"/>
<accession>I7J3P0</accession>
<name>I7J3P0_9LACO</name>
<evidence type="ECO:0000313" key="3">
    <source>
        <dbReference type="Proteomes" id="UP000009326"/>
    </source>
</evidence>